<evidence type="ECO:0000313" key="3">
    <source>
        <dbReference type="Proteomes" id="UP000038647"/>
    </source>
</evidence>
<feature type="region of interest" description="Disordered" evidence="1">
    <location>
        <begin position="1"/>
        <end position="168"/>
    </location>
</feature>
<gene>
    <name evidence="2" type="ORF">ERS137966_02209</name>
</gene>
<sequence>MEQQADNNTPELDTTTPESIPDEVILSDDDNGEDGGDDQNNGDDVDSSDDDSEEDFYFGDDKLDSPASDDKDPALVKHLRSTIKEKEKELKELRRQPAVQQPSAPMQPPRMPQLSDDGIDYDEAVLQQKMQEWSTESVRFQSNQAEQQRQQQQLQQRHQQKLQQYQERSKALKVPHYQQAEKAVLDDVPEQIQVAILHYAEKPELIVLALGRNAELRKQMAEATDPVEVGRLIGTIESKAKTMPKAKSNAATTPAVKGANGAALNSLDKLRAKAQETGDYSAVIAAKRKAKK</sequence>
<evidence type="ECO:0008006" key="4">
    <source>
        <dbReference type="Google" id="ProtNLM"/>
    </source>
</evidence>
<feature type="compositionally biased region" description="Polar residues" evidence="1">
    <location>
        <begin position="128"/>
        <end position="140"/>
    </location>
</feature>
<evidence type="ECO:0000256" key="1">
    <source>
        <dbReference type="SAM" id="MobiDB-lite"/>
    </source>
</evidence>
<accession>A0ABP1YR26</accession>
<organism evidence="2 3">
    <name type="scientific">Yersinia aldovae</name>
    <dbReference type="NCBI Taxonomy" id="29483"/>
    <lineage>
        <taxon>Bacteria</taxon>
        <taxon>Pseudomonadati</taxon>
        <taxon>Pseudomonadota</taxon>
        <taxon>Gammaproteobacteria</taxon>
        <taxon>Enterobacterales</taxon>
        <taxon>Yersiniaceae</taxon>
        <taxon>Yersinia</taxon>
    </lineage>
</organism>
<evidence type="ECO:0000313" key="2">
    <source>
        <dbReference type="EMBL" id="CNL09627.1"/>
    </source>
</evidence>
<dbReference type="EMBL" id="CQEH01000009">
    <property type="protein sequence ID" value="CNL09627.1"/>
    <property type="molecule type" value="Genomic_DNA"/>
</dbReference>
<comment type="caution">
    <text evidence="2">The sequence shown here is derived from an EMBL/GenBank/DDBJ whole genome shotgun (WGS) entry which is preliminary data.</text>
</comment>
<dbReference type="Proteomes" id="UP000038647">
    <property type="component" value="Unassembled WGS sequence"/>
</dbReference>
<feature type="compositionally biased region" description="Basic and acidic residues" evidence="1">
    <location>
        <begin position="82"/>
        <end position="95"/>
    </location>
</feature>
<dbReference type="RefSeq" id="WP_049603863.1">
    <property type="nucleotide sequence ID" value="NZ_CQEH01000009.1"/>
</dbReference>
<reference evidence="2 3" key="1">
    <citation type="submission" date="2015-03" db="EMBL/GenBank/DDBJ databases">
        <authorList>
            <consortium name="Pathogen Informatics"/>
            <person name="Murphy D."/>
        </authorList>
    </citation>
    <scope>NUCLEOTIDE SEQUENCE [LARGE SCALE GENOMIC DNA]</scope>
    <source>
        <strain evidence="2 3">IP08791</strain>
    </source>
</reference>
<feature type="compositionally biased region" description="Basic and acidic residues" evidence="1">
    <location>
        <begin position="59"/>
        <end position="75"/>
    </location>
</feature>
<protein>
    <recommendedName>
        <fullName evidence="4">Scaffolding protein</fullName>
    </recommendedName>
</protein>
<feature type="compositionally biased region" description="Acidic residues" evidence="1">
    <location>
        <begin position="25"/>
        <end position="58"/>
    </location>
</feature>
<feature type="compositionally biased region" description="Polar residues" evidence="1">
    <location>
        <begin position="1"/>
        <end position="18"/>
    </location>
</feature>
<feature type="compositionally biased region" description="Low complexity" evidence="1">
    <location>
        <begin position="141"/>
        <end position="166"/>
    </location>
</feature>
<name>A0ABP1YR26_YERAL</name>
<keyword evidence="3" id="KW-1185">Reference proteome</keyword>
<proteinExistence type="predicted"/>